<proteinExistence type="predicted"/>
<evidence type="ECO:0000313" key="1">
    <source>
        <dbReference type="EMBL" id="SEO40777.1"/>
    </source>
</evidence>
<sequence>MRPIINHPGIAIAPDAALPQITRTPEGAAMGGVPGWEIFTDPDYPSGGSTLDRTRANSVVPIDSASLSYGVINGQPAFSIPDGTPRRMLPSSQFPRPFWTVFAVVEVTESAGDKLLARSVTDQADPTRKSVRMGLNNTATALTI</sequence>
<dbReference type="EMBL" id="FODE01000094">
    <property type="protein sequence ID" value="SEO40777.1"/>
    <property type="molecule type" value="Genomic_DNA"/>
</dbReference>
<protein>
    <submittedName>
        <fullName evidence="1">Uncharacterized protein</fullName>
    </submittedName>
</protein>
<dbReference type="RefSeq" id="WP_090618047.1">
    <property type="nucleotide sequence ID" value="NZ_CP067124.1"/>
</dbReference>
<evidence type="ECO:0000313" key="2">
    <source>
        <dbReference type="Proteomes" id="UP000199054"/>
    </source>
</evidence>
<dbReference type="AlphaFoldDB" id="A0A1H8PGC0"/>
<organism evidence="1 2">
    <name type="scientific">Paracoccus alcaliphilus</name>
    <dbReference type="NCBI Taxonomy" id="34002"/>
    <lineage>
        <taxon>Bacteria</taxon>
        <taxon>Pseudomonadati</taxon>
        <taxon>Pseudomonadota</taxon>
        <taxon>Alphaproteobacteria</taxon>
        <taxon>Rhodobacterales</taxon>
        <taxon>Paracoccaceae</taxon>
        <taxon>Paracoccus</taxon>
    </lineage>
</organism>
<keyword evidence="2" id="KW-1185">Reference proteome</keyword>
<reference evidence="1 2" key="1">
    <citation type="submission" date="2016-10" db="EMBL/GenBank/DDBJ databases">
        <authorList>
            <person name="de Groot N.N."/>
        </authorList>
    </citation>
    <scope>NUCLEOTIDE SEQUENCE [LARGE SCALE GENOMIC DNA]</scope>
    <source>
        <strain evidence="1 2">DSM 8512</strain>
    </source>
</reference>
<dbReference type="STRING" id="34002.SAMN04489859_10943"/>
<gene>
    <name evidence="1" type="ORF">SAMN04489859_10943</name>
</gene>
<dbReference type="Proteomes" id="UP000199054">
    <property type="component" value="Unassembled WGS sequence"/>
</dbReference>
<name>A0A1H8PGC0_9RHOB</name>
<accession>A0A1H8PGC0</accession>